<sequence length="294" mass="31515">MTYAMWILLTASLVGLSCGIIGALLILRKMAMMADAISHSVLLGIVVAYLITRELSGIHMLIGAVIAGLLTAVLVQWFHARGVQQDASIGVVFTTMFAIGVVLIATQVGNAHLDTKHALMGEITFIPWDTIAVPGLGEVPRATLTLSIVLLLVIAVIALFYKEWKITSFDPALAASLGIPVVLMHYLFMSMVSLTTVAAFDAVGAIMVVAMLITPAASAYLWTDRLSVMIGLSAMFGVISAITGYYIAVWLDTSISGSMAFATGLVFLFSFLCSPRHGLASRLRYRPNMSEQKL</sequence>
<keyword evidence="7 9" id="KW-0472">Membrane</keyword>
<feature type="transmembrane region" description="Helical" evidence="9">
    <location>
        <begin position="254"/>
        <end position="274"/>
    </location>
</feature>
<feature type="transmembrane region" description="Helical" evidence="9">
    <location>
        <begin position="228"/>
        <end position="248"/>
    </location>
</feature>
<dbReference type="RefSeq" id="WP_138225836.1">
    <property type="nucleotide sequence ID" value="NZ_CP040396.1"/>
</dbReference>
<evidence type="ECO:0000313" key="10">
    <source>
        <dbReference type="EMBL" id="QCT02871.1"/>
    </source>
</evidence>
<protein>
    <submittedName>
        <fullName evidence="10">ABC-3 protein</fullName>
    </submittedName>
</protein>
<feature type="transmembrane region" description="Helical" evidence="9">
    <location>
        <begin position="142"/>
        <end position="161"/>
    </location>
</feature>
<evidence type="ECO:0000256" key="7">
    <source>
        <dbReference type="ARBA" id="ARBA00023136"/>
    </source>
</evidence>
<dbReference type="PANTHER" id="PTHR30477:SF8">
    <property type="entry name" value="METAL TRANSPORT SYSTEM MEMBRANE PROTEIN CT_070-RELATED"/>
    <property type="match status" value="1"/>
</dbReference>
<comment type="subcellular location">
    <subcellularLocation>
        <location evidence="1 8">Cell membrane</location>
        <topology evidence="1 8">Multi-pass membrane protein</topology>
    </subcellularLocation>
</comment>
<dbReference type="PANTHER" id="PTHR30477">
    <property type="entry name" value="ABC-TRANSPORTER METAL-BINDING PROTEIN"/>
    <property type="match status" value="1"/>
</dbReference>
<gene>
    <name evidence="10" type="ORF">E6C60_2156</name>
</gene>
<evidence type="ECO:0000256" key="2">
    <source>
        <dbReference type="ARBA" id="ARBA00008034"/>
    </source>
</evidence>
<dbReference type="GO" id="GO:0055085">
    <property type="term" value="P:transmembrane transport"/>
    <property type="evidence" value="ECO:0007669"/>
    <property type="project" value="InterPro"/>
</dbReference>
<reference evidence="10 11" key="1">
    <citation type="submission" date="2019-05" db="EMBL/GenBank/DDBJ databases">
        <authorList>
            <person name="Chen C."/>
        </authorList>
    </citation>
    <scope>NUCLEOTIDE SEQUENCE [LARGE SCALE GENOMIC DNA]</scope>
    <source>
        <strain evidence="10 11">HB172198</strain>
    </source>
</reference>
<evidence type="ECO:0000256" key="4">
    <source>
        <dbReference type="ARBA" id="ARBA00022475"/>
    </source>
</evidence>
<dbReference type="GO" id="GO:0043190">
    <property type="term" value="C:ATP-binding cassette (ABC) transporter complex"/>
    <property type="evidence" value="ECO:0007669"/>
    <property type="project" value="InterPro"/>
</dbReference>
<feature type="transmembrane region" description="Helical" evidence="9">
    <location>
        <begin position="198"/>
        <end position="221"/>
    </location>
</feature>
<feature type="transmembrane region" description="Helical" evidence="9">
    <location>
        <begin position="90"/>
        <end position="109"/>
    </location>
</feature>
<dbReference type="CDD" id="cd06550">
    <property type="entry name" value="TM_ABC_iron-siderophores_like"/>
    <property type="match status" value="1"/>
</dbReference>
<dbReference type="Pfam" id="PF00950">
    <property type="entry name" value="ABC-3"/>
    <property type="match status" value="1"/>
</dbReference>
<dbReference type="InterPro" id="IPR037294">
    <property type="entry name" value="ABC_BtuC-like"/>
</dbReference>
<evidence type="ECO:0000256" key="6">
    <source>
        <dbReference type="ARBA" id="ARBA00022989"/>
    </source>
</evidence>
<dbReference type="InterPro" id="IPR001626">
    <property type="entry name" value="ABC_TroCD"/>
</dbReference>
<dbReference type="Proteomes" id="UP000300879">
    <property type="component" value="Chromosome"/>
</dbReference>
<accession>A0A4P8XMU7</accession>
<proteinExistence type="inferred from homology"/>
<keyword evidence="4" id="KW-1003">Cell membrane</keyword>
<evidence type="ECO:0000256" key="3">
    <source>
        <dbReference type="ARBA" id="ARBA00022448"/>
    </source>
</evidence>
<dbReference type="OrthoDB" id="9788905at2"/>
<keyword evidence="11" id="KW-1185">Reference proteome</keyword>
<evidence type="ECO:0000256" key="8">
    <source>
        <dbReference type="RuleBase" id="RU003943"/>
    </source>
</evidence>
<organism evidence="10 11">
    <name type="scientific">Paenibacillus algicola</name>
    <dbReference type="NCBI Taxonomy" id="2565926"/>
    <lineage>
        <taxon>Bacteria</taxon>
        <taxon>Bacillati</taxon>
        <taxon>Bacillota</taxon>
        <taxon>Bacilli</taxon>
        <taxon>Bacillales</taxon>
        <taxon>Paenibacillaceae</taxon>
        <taxon>Paenibacillus</taxon>
    </lineage>
</organism>
<feature type="transmembrane region" description="Helical" evidence="9">
    <location>
        <begin position="58"/>
        <end position="78"/>
    </location>
</feature>
<evidence type="ECO:0000256" key="9">
    <source>
        <dbReference type="SAM" id="Phobius"/>
    </source>
</evidence>
<evidence type="ECO:0000256" key="5">
    <source>
        <dbReference type="ARBA" id="ARBA00022692"/>
    </source>
</evidence>
<feature type="transmembrane region" description="Helical" evidence="9">
    <location>
        <begin position="34"/>
        <end position="52"/>
    </location>
</feature>
<dbReference type="SUPFAM" id="SSF81345">
    <property type="entry name" value="ABC transporter involved in vitamin B12 uptake, BtuC"/>
    <property type="match status" value="1"/>
</dbReference>
<dbReference type="AlphaFoldDB" id="A0A4P8XMU7"/>
<name>A0A4P8XMU7_9BACL</name>
<evidence type="ECO:0000313" key="11">
    <source>
        <dbReference type="Proteomes" id="UP000300879"/>
    </source>
</evidence>
<comment type="similarity">
    <text evidence="2 8">Belongs to the ABC-3 integral membrane protein family.</text>
</comment>
<feature type="transmembrane region" description="Helical" evidence="9">
    <location>
        <begin position="6"/>
        <end position="27"/>
    </location>
</feature>
<dbReference type="EMBL" id="CP040396">
    <property type="protein sequence ID" value="QCT02871.1"/>
    <property type="molecule type" value="Genomic_DNA"/>
</dbReference>
<dbReference type="GO" id="GO:0010043">
    <property type="term" value="P:response to zinc ion"/>
    <property type="evidence" value="ECO:0007669"/>
    <property type="project" value="TreeGrafter"/>
</dbReference>
<dbReference type="KEGG" id="palo:E6C60_2156"/>
<keyword evidence="5 8" id="KW-0812">Transmembrane</keyword>
<evidence type="ECO:0000256" key="1">
    <source>
        <dbReference type="ARBA" id="ARBA00004651"/>
    </source>
</evidence>
<keyword evidence="6 9" id="KW-1133">Transmembrane helix</keyword>
<feature type="transmembrane region" description="Helical" evidence="9">
    <location>
        <begin position="173"/>
        <end position="192"/>
    </location>
</feature>
<dbReference type="Gene3D" id="1.10.3470.10">
    <property type="entry name" value="ABC transporter involved in vitamin B12 uptake, BtuC"/>
    <property type="match status" value="1"/>
</dbReference>
<keyword evidence="3 8" id="KW-0813">Transport</keyword>